<feature type="chain" id="PRO_5030986485" description="Lipase" evidence="1">
    <location>
        <begin position="29"/>
        <end position="409"/>
    </location>
</feature>
<accession>A0A7W3R7J3</accession>
<comment type="caution">
    <text evidence="2">The sequence shown here is derived from an EMBL/GenBank/DDBJ whole genome shotgun (WGS) entry which is preliminary data.</text>
</comment>
<dbReference type="PIRSF" id="PIRSF029171">
    <property type="entry name" value="Esterase_LipA"/>
    <property type="match status" value="1"/>
</dbReference>
<protein>
    <recommendedName>
        <fullName evidence="4">Lipase</fullName>
    </recommendedName>
</protein>
<dbReference type="InterPro" id="IPR029058">
    <property type="entry name" value="AB_hydrolase_fold"/>
</dbReference>
<dbReference type="GO" id="GO:0004806">
    <property type="term" value="F:triacylglycerol lipase activity"/>
    <property type="evidence" value="ECO:0007669"/>
    <property type="project" value="InterPro"/>
</dbReference>
<dbReference type="PANTHER" id="PTHR34853:SF1">
    <property type="entry name" value="LIPASE 5"/>
    <property type="match status" value="1"/>
</dbReference>
<dbReference type="Gene3D" id="1.10.260.160">
    <property type="match status" value="1"/>
</dbReference>
<evidence type="ECO:0008006" key="4">
    <source>
        <dbReference type="Google" id="ProtNLM"/>
    </source>
</evidence>
<dbReference type="Proteomes" id="UP000539313">
    <property type="component" value="Unassembled WGS sequence"/>
</dbReference>
<proteinExistence type="predicted"/>
<dbReference type="SUPFAM" id="SSF53474">
    <property type="entry name" value="alpha/beta-Hydrolases"/>
    <property type="match status" value="1"/>
</dbReference>
<dbReference type="Gene3D" id="3.40.50.1820">
    <property type="entry name" value="alpha/beta hydrolase"/>
    <property type="match status" value="1"/>
</dbReference>
<dbReference type="EMBL" id="JACJII010000001">
    <property type="protein sequence ID" value="MBA9002579.1"/>
    <property type="molecule type" value="Genomic_DNA"/>
</dbReference>
<evidence type="ECO:0000256" key="1">
    <source>
        <dbReference type="SAM" id="SignalP"/>
    </source>
</evidence>
<organism evidence="2 3">
    <name type="scientific">Thermomonospora cellulosilytica</name>
    <dbReference type="NCBI Taxonomy" id="1411118"/>
    <lineage>
        <taxon>Bacteria</taxon>
        <taxon>Bacillati</taxon>
        <taxon>Actinomycetota</taxon>
        <taxon>Actinomycetes</taxon>
        <taxon>Streptosporangiales</taxon>
        <taxon>Thermomonosporaceae</taxon>
        <taxon>Thermomonospora</taxon>
    </lineage>
</organism>
<reference evidence="2 3" key="1">
    <citation type="submission" date="2020-08" db="EMBL/GenBank/DDBJ databases">
        <title>Sequencing the genomes of 1000 actinobacteria strains.</title>
        <authorList>
            <person name="Klenk H.-P."/>
        </authorList>
    </citation>
    <scope>NUCLEOTIDE SEQUENCE [LARGE SCALE GENOMIC DNA]</scope>
    <source>
        <strain evidence="2 3">DSM 45823</strain>
    </source>
</reference>
<sequence length="409" mass="44362">MTHKTLRLAVPMAVACGAALAVTPIATAQQQDDAGLRGRLVAVEHQRTLTAEQARRWLADDTFDGSAVKYGVDTYQLVYRTVDARRRPTVASGLLVLPRNGERRLRTVSYAHGTMSHRMDAPSVSTEAWAQGPAVIHAGAGFAAVSPDYLGLGLGPGIHPWKHVPSETTASVDMLRAAREFTAGKGLTLARDVLVTGFSQGASAALGLARALQEGTDPYFRVRAVAPIAGAYDFRGAELPALLEGRVEPKSAVAYTAYLLTSWNRLYGLYGAPSEVFRAPYADRVERYFDGTTPGQEMLQGLPDSVDRLLTERGLALLRTPTGTFSHALDVDAEACKTWTPRIPVRLYRISDDEQAVTANTDHCHAWLRARSVHAPIVDVGERTYYGSRHLGANVAGTAQIVRWFGTLR</sequence>
<dbReference type="InterPro" id="IPR005152">
    <property type="entry name" value="Lipase_secreted"/>
</dbReference>
<feature type="signal peptide" evidence="1">
    <location>
        <begin position="1"/>
        <end position="28"/>
    </location>
</feature>
<dbReference type="PANTHER" id="PTHR34853">
    <property type="match status" value="1"/>
</dbReference>
<gene>
    <name evidence="2" type="ORF">HNR21_001461</name>
</gene>
<keyword evidence="1" id="KW-0732">Signal</keyword>
<name>A0A7W3R7J3_9ACTN</name>
<dbReference type="GO" id="GO:0016042">
    <property type="term" value="P:lipid catabolic process"/>
    <property type="evidence" value="ECO:0007669"/>
    <property type="project" value="InterPro"/>
</dbReference>
<evidence type="ECO:0000313" key="2">
    <source>
        <dbReference type="EMBL" id="MBA9002579.1"/>
    </source>
</evidence>
<dbReference type="RefSeq" id="WP_182704562.1">
    <property type="nucleotide sequence ID" value="NZ_JACJII010000001.1"/>
</dbReference>
<keyword evidence="3" id="KW-1185">Reference proteome</keyword>
<dbReference type="AlphaFoldDB" id="A0A7W3R7J3"/>
<evidence type="ECO:0000313" key="3">
    <source>
        <dbReference type="Proteomes" id="UP000539313"/>
    </source>
</evidence>